<evidence type="ECO:0000313" key="4">
    <source>
        <dbReference type="Proteomes" id="UP001370758"/>
    </source>
</evidence>
<name>A0AAV9W546_9PEZI</name>
<sequence>MESLEIWRRSLESIGSDMDSNAGTVILYPSDSSDGEQESSTDFGSIASDSGYDPYIFRSQEPKTTRRRILDAVFNVNPSPRVPSRKQLAKKFWDERFQRNENYEQDLKDRDAWYNGTPQIQNRKDNAQPSKNDEKDKSPNEDGKEGENPQNQDGKDEEPENQDGKDDEQPQEENVEEKIDDDEAMRRPIPRGVRLRPWERKPRAVKMAQIFAPRDKEGLKYWFIDHKGKSVKCLCRCLEGFLGEIRVYTFFGLSIAYAGLWVLVYTLYGTMWYTRVKPFPIGTWPETRTYAFGGPTVIHTTTGHIVTFKHDPKTITTTADFTIITTPAITVWAP</sequence>
<evidence type="ECO:0000256" key="1">
    <source>
        <dbReference type="SAM" id="MobiDB-lite"/>
    </source>
</evidence>
<feature type="compositionally biased region" description="Acidic residues" evidence="1">
    <location>
        <begin position="169"/>
        <end position="183"/>
    </location>
</feature>
<organism evidence="3 4">
    <name type="scientific">Arthrobotrys musiformis</name>
    <dbReference type="NCBI Taxonomy" id="47236"/>
    <lineage>
        <taxon>Eukaryota</taxon>
        <taxon>Fungi</taxon>
        <taxon>Dikarya</taxon>
        <taxon>Ascomycota</taxon>
        <taxon>Pezizomycotina</taxon>
        <taxon>Orbiliomycetes</taxon>
        <taxon>Orbiliales</taxon>
        <taxon>Orbiliaceae</taxon>
        <taxon>Arthrobotrys</taxon>
    </lineage>
</organism>
<dbReference type="Proteomes" id="UP001370758">
    <property type="component" value="Unassembled WGS sequence"/>
</dbReference>
<keyword evidence="2" id="KW-1133">Transmembrane helix</keyword>
<keyword evidence="2" id="KW-0472">Membrane</keyword>
<feature type="region of interest" description="Disordered" evidence="1">
    <location>
        <begin position="115"/>
        <end position="191"/>
    </location>
</feature>
<reference evidence="3 4" key="1">
    <citation type="submission" date="2023-08" db="EMBL/GenBank/DDBJ databases">
        <authorList>
            <person name="Palmer J.M."/>
        </authorList>
    </citation>
    <scope>NUCLEOTIDE SEQUENCE [LARGE SCALE GENOMIC DNA]</scope>
    <source>
        <strain evidence="3 4">TWF481</strain>
    </source>
</reference>
<dbReference type="AlphaFoldDB" id="A0AAV9W546"/>
<protein>
    <submittedName>
        <fullName evidence="3">Uncharacterized protein</fullName>
    </submittedName>
</protein>
<accession>A0AAV9W546</accession>
<keyword evidence="2" id="KW-0812">Transmembrane</keyword>
<dbReference type="EMBL" id="JAVHJL010000006">
    <property type="protein sequence ID" value="KAK6501385.1"/>
    <property type="molecule type" value="Genomic_DNA"/>
</dbReference>
<proteinExistence type="predicted"/>
<feature type="transmembrane region" description="Helical" evidence="2">
    <location>
        <begin position="247"/>
        <end position="268"/>
    </location>
</feature>
<feature type="region of interest" description="Disordered" evidence="1">
    <location>
        <begin position="15"/>
        <end position="64"/>
    </location>
</feature>
<keyword evidence="4" id="KW-1185">Reference proteome</keyword>
<comment type="caution">
    <text evidence="3">The sequence shown here is derived from an EMBL/GenBank/DDBJ whole genome shotgun (WGS) entry which is preliminary data.</text>
</comment>
<evidence type="ECO:0000256" key="2">
    <source>
        <dbReference type="SAM" id="Phobius"/>
    </source>
</evidence>
<evidence type="ECO:0000313" key="3">
    <source>
        <dbReference type="EMBL" id="KAK6501385.1"/>
    </source>
</evidence>
<feature type="compositionally biased region" description="Basic and acidic residues" evidence="1">
    <location>
        <begin position="122"/>
        <end position="147"/>
    </location>
</feature>
<gene>
    <name evidence="3" type="ORF">TWF481_009225</name>
</gene>